<reference evidence="2 3" key="1">
    <citation type="submission" date="2014-02" db="EMBL/GenBank/DDBJ databases">
        <title>Draft genome sequence of Lysinibacillus sinduriensis JCM 15800.</title>
        <authorList>
            <person name="Zhang F."/>
            <person name="Wang G."/>
            <person name="Zhang L."/>
        </authorList>
    </citation>
    <scope>NUCLEOTIDE SEQUENCE [LARGE SCALE GENOMIC DNA]</scope>
    <source>
        <strain evidence="2 3">JCM 15800</strain>
    </source>
</reference>
<name>A0A0A3HSP5_9BACL</name>
<dbReference type="InterPro" id="IPR000551">
    <property type="entry name" value="MerR-type_HTH_dom"/>
</dbReference>
<dbReference type="Pfam" id="PF13411">
    <property type="entry name" value="MerR_1"/>
    <property type="match status" value="1"/>
</dbReference>
<dbReference type="RefSeq" id="WP_036200607.1">
    <property type="nucleotide sequence ID" value="NZ_AVCY01000006.1"/>
</dbReference>
<comment type="caution">
    <text evidence="2">The sequence shown here is derived from an EMBL/GenBank/DDBJ whole genome shotgun (WGS) entry which is preliminary data.</text>
</comment>
<protein>
    <recommendedName>
        <fullName evidence="1">HTH merR-type domain-containing protein</fullName>
    </recommendedName>
</protein>
<dbReference type="SUPFAM" id="SSF46955">
    <property type="entry name" value="Putative DNA-binding domain"/>
    <property type="match status" value="1"/>
</dbReference>
<dbReference type="EMBL" id="JPVO01000050">
    <property type="protein sequence ID" value="KGR75626.1"/>
    <property type="molecule type" value="Genomic_DNA"/>
</dbReference>
<dbReference type="Proteomes" id="UP000030408">
    <property type="component" value="Unassembled WGS sequence"/>
</dbReference>
<dbReference type="OrthoDB" id="2456581at2"/>
<evidence type="ECO:0000313" key="2">
    <source>
        <dbReference type="EMBL" id="KGR75626.1"/>
    </source>
</evidence>
<proteinExistence type="predicted"/>
<sequence>MSELTVLSKASTGEELIYNKATVSKLLGVHEKTLRRYCTLMQNYNYKFQKNRNGHRLYYQKDIETIKRIIDLKNSGSLTLEQAVKVALGFAAEDERGQVNHEADSSEFDYNHLLQEFSAFKNDQMEFNKKLLEQLIKQEHYIKNSIEERDKKLMFAMKESMETRRQLAAATEAEKDRERNRKVWWQFWK</sequence>
<dbReference type="GO" id="GO:0003677">
    <property type="term" value="F:DNA binding"/>
    <property type="evidence" value="ECO:0007669"/>
    <property type="project" value="InterPro"/>
</dbReference>
<dbReference type="eggNOG" id="COG1737">
    <property type="taxonomic scope" value="Bacteria"/>
</dbReference>
<dbReference type="InterPro" id="IPR009061">
    <property type="entry name" value="DNA-bd_dom_put_sf"/>
</dbReference>
<accession>A0A0A3HSP5</accession>
<feature type="domain" description="HTH merR-type" evidence="1">
    <location>
        <begin position="21"/>
        <end position="85"/>
    </location>
</feature>
<evidence type="ECO:0000259" key="1">
    <source>
        <dbReference type="Pfam" id="PF13411"/>
    </source>
</evidence>
<dbReference type="Gene3D" id="1.10.1660.10">
    <property type="match status" value="1"/>
</dbReference>
<dbReference type="AlphaFoldDB" id="A0A0A3HSP5"/>
<keyword evidence="3" id="KW-1185">Reference proteome</keyword>
<dbReference type="STRING" id="1384057.CD33_10855"/>
<gene>
    <name evidence="2" type="ORF">CD33_10855</name>
</gene>
<organism evidence="2 3">
    <name type="scientific">Ureibacillus sinduriensis BLB-1 = JCM 15800</name>
    <dbReference type="NCBI Taxonomy" id="1384057"/>
    <lineage>
        <taxon>Bacteria</taxon>
        <taxon>Bacillati</taxon>
        <taxon>Bacillota</taxon>
        <taxon>Bacilli</taxon>
        <taxon>Bacillales</taxon>
        <taxon>Caryophanaceae</taxon>
        <taxon>Ureibacillus</taxon>
    </lineage>
</organism>
<evidence type="ECO:0000313" key="3">
    <source>
        <dbReference type="Proteomes" id="UP000030408"/>
    </source>
</evidence>
<dbReference type="GO" id="GO:0006355">
    <property type="term" value="P:regulation of DNA-templated transcription"/>
    <property type="evidence" value="ECO:0007669"/>
    <property type="project" value="InterPro"/>
</dbReference>